<dbReference type="AlphaFoldDB" id="A0A6I2R440"/>
<comment type="caution">
    <text evidence="2">The sequence shown here is derived from an EMBL/GenBank/DDBJ whole genome shotgun (WGS) entry which is preliminary data.</text>
</comment>
<accession>A0A6I2R440</accession>
<feature type="compositionally biased region" description="Basic and acidic residues" evidence="1">
    <location>
        <begin position="111"/>
        <end position="120"/>
    </location>
</feature>
<evidence type="ECO:0000313" key="3">
    <source>
        <dbReference type="Proteomes" id="UP000434475"/>
    </source>
</evidence>
<evidence type="ECO:0000256" key="1">
    <source>
        <dbReference type="SAM" id="MobiDB-lite"/>
    </source>
</evidence>
<organism evidence="2 3">
    <name type="scientific">Flavonifractor plautii</name>
    <name type="common">Fusobacterium plautii</name>
    <dbReference type="NCBI Taxonomy" id="292800"/>
    <lineage>
        <taxon>Bacteria</taxon>
        <taxon>Bacillati</taxon>
        <taxon>Bacillota</taxon>
        <taxon>Clostridia</taxon>
        <taxon>Eubacteriales</taxon>
        <taxon>Oscillospiraceae</taxon>
        <taxon>Flavonifractor</taxon>
    </lineage>
</organism>
<feature type="region of interest" description="Disordered" evidence="1">
    <location>
        <begin position="82"/>
        <end position="120"/>
    </location>
</feature>
<reference evidence="2 3" key="1">
    <citation type="journal article" date="2019" name="Nat. Med.">
        <title>A library of human gut bacterial isolates paired with longitudinal multiomics data enables mechanistic microbiome research.</title>
        <authorList>
            <person name="Poyet M."/>
            <person name="Groussin M."/>
            <person name="Gibbons S.M."/>
            <person name="Avila-Pacheco J."/>
            <person name="Jiang X."/>
            <person name="Kearney S.M."/>
            <person name="Perrotta A.R."/>
            <person name="Berdy B."/>
            <person name="Zhao S."/>
            <person name="Lieberman T.D."/>
            <person name="Swanson P.K."/>
            <person name="Smith M."/>
            <person name="Roesemann S."/>
            <person name="Alexander J.E."/>
            <person name="Rich S.A."/>
            <person name="Livny J."/>
            <person name="Vlamakis H."/>
            <person name="Clish C."/>
            <person name="Bullock K."/>
            <person name="Deik A."/>
            <person name="Scott J."/>
            <person name="Pierce K.A."/>
            <person name="Xavier R.J."/>
            <person name="Alm E.J."/>
        </authorList>
    </citation>
    <scope>NUCLEOTIDE SEQUENCE [LARGE SCALE GENOMIC DNA]</scope>
    <source>
        <strain evidence="2 3">BIOML-A2</strain>
    </source>
</reference>
<dbReference type="Proteomes" id="UP000434475">
    <property type="component" value="Unassembled WGS sequence"/>
</dbReference>
<protein>
    <submittedName>
        <fullName evidence="2">Uncharacterized protein</fullName>
    </submittedName>
</protein>
<dbReference type="EMBL" id="WKPR01000022">
    <property type="protein sequence ID" value="MSB21434.1"/>
    <property type="molecule type" value="Genomic_DNA"/>
</dbReference>
<proteinExistence type="predicted"/>
<sequence length="120" mass="12757">MRNMTIPARAVSFEDALRNLASKLTGKPASALPRTQEGVVQYMAEHIPSLDELAEAVTCEVLARMSDFSANDTPTAGADAFELAKAGTDTPEDETGVNTPAKAKSGRKKKTDTETDTEKG</sequence>
<dbReference type="RefSeq" id="WP_172697962.1">
    <property type="nucleotide sequence ID" value="NZ_WKPR01000022.1"/>
</dbReference>
<name>A0A6I2R440_FLAPL</name>
<gene>
    <name evidence="2" type="ORF">GKE97_18220</name>
</gene>
<evidence type="ECO:0000313" key="2">
    <source>
        <dbReference type="EMBL" id="MSB21434.1"/>
    </source>
</evidence>